<reference evidence="1 2" key="2">
    <citation type="submission" date="2019-08" db="EMBL/GenBank/DDBJ databases">
        <authorList>
            <person name="Henke P."/>
        </authorList>
    </citation>
    <scope>NUCLEOTIDE SEQUENCE [LARGE SCALE GENOMIC DNA]</scope>
    <source>
        <strain evidence="1">Phe10_nw2017</strain>
    </source>
</reference>
<dbReference type="EMBL" id="SRHE01000017">
    <property type="protein sequence ID" value="TWW12352.1"/>
    <property type="molecule type" value="Genomic_DNA"/>
</dbReference>
<evidence type="ECO:0000313" key="2">
    <source>
        <dbReference type="Proteomes" id="UP000321083"/>
    </source>
</evidence>
<evidence type="ECO:0000313" key="1">
    <source>
        <dbReference type="EMBL" id="TWW12352.1"/>
    </source>
</evidence>
<comment type="caution">
    <text evidence="1">The sequence shown here is derived from an EMBL/GenBank/DDBJ whole genome shotgun (WGS) entry which is preliminary data.</text>
</comment>
<protein>
    <submittedName>
        <fullName evidence="1">Uncharacterized protein</fullName>
    </submittedName>
</protein>
<accession>A0A5C6MBU5</accession>
<dbReference type="Proteomes" id="UP000321083">
    <property type="component" value="Unassembled WGS sequence"/>
</dbReference>
<reference evidence="1 2" key="1">
    <citation type="submission" date="2019-08" db="EMBL/GenBank/DDBJ databases">
        <title>100 year-old enigma solved: identification of Planctomyces bekefii, the type genus and species of the phylum Planctomycetes.</title>
        <authorList>
            <person name="Svetlana D.N."/>
            <person name="Overmann J."/>
        </authorList>
    </citation>
    <scope>NUCLEOTIDE SEQUENCE [LARGE SCALE GENOMIC DNA]</scope>
    <source>
        <strain evidence="1">Phe10_nw2017</strain>
    </source>
</reference>
<sequence length="54" mass="5541">MDGVFADAAGTRDGSNGPQRLTCRLIFSEVPDDAFAAGVADCRFSAGFGVTGDQ</sequence>
<proteinExistence type="predicted"/>
<name>A0A5C6MBU5_9PLAN</name>
<organism evidence="1 2">
    <name type="scientific">Planctomyces bekefii</name>
    <dbReference type="NCBI Taxonomy" id="1653850"/>
    <lineage>
        <taxon>Bacteria</taxon>
        <taxon>Pseudomonadati</taxon>
        <taxon>Planctomycetota</taxon>
        <taxon>Planctomycetia</taxon>
        <taxon>Planctomycetales</taxon>
        <taxon>Planctomycetaceae</taxon>
        <taxon>Planctomyces</taxon>
    </lineage>
</organism>
<gene>
    <name evidence="1" type="ORF">E3A20_01910</name>
</gene>
<dbReference type="AlphaFoldDB" id="A0A5C6MBU5"/>
<keyword evidence="2" id="KW-1185">Reference proteome</keyword>